<dbReference type="InterPro" id="IPR002641">
    <property type="entry name" value="PNPLA_dom"/>
</dbReference>
<feature type="transmembrane region" description="Helical" evidence="5">
    <location>
        <begin position="662"/>
        <end position="681"/>
    </location>
</feature>
<feature type="domain" description="PNPLA" evidence="6">
    <location>
        <begin position="1"/>
        <end position="156"/>
    </location>
</feature>
<sequence>MLGRLGMDVDECIEIYKELVKEVFEKPKGTVSRGWSSIAKNNIKPKFESSVLEEQIANVVKKSLRVDDPKKVMLYDTARKDDCKVFVCASSHTSTNPTARLRSYKLHGVFGSIPSTIVQAALATSAATGYFDAVDINGERFADGALLANNPAAEAFEELKSIHRLDNNEIEDRICCFVSIGTGHPGLNPLSDKFWEMIRKDVLGILTETQLTAGRFREAHKSLFNTGRAFRFNVMHGMENVALDEWNCAEKIMATTRAYLADPSNNNEFDQCGKQLVKAVVTVIPQQASETSCSFNSGDVATWYLMRVIYAGFIESNAPNYNRRAALDVSLPLFAVLGATGVGKSSFITTLGGRHVKTNEPPAIGYRLESQTEQCEIYRFESFATGPGYLIDTPGIDESNRTRTDTEIMNLIQNELERVQIYDKMLTGLVYLYDIRQPRVYGSTLNALDTTINMLEYLLGTNGVAKITLVTTKWTKDASETVKKEEERNERMLQDNYWGGPMRCGSTLERYEGTKASGINILANLRDRKRRMYPEPSRCTMSIHTPIKEPALEPVPEPLPEPVLEARPSHRTLTIGNVDFMSWTFFPPVEHSQQLDASAYLVIQPPWLWTPAWILIGFFFRCYLLLMIEERLRAAKFIELSRFLLVLGAFCFFTIFQQPAWLAFWAWCFGKAILVYVMYNITYVTLEEDDVETSSAFGFSVGVAAGFVHVPVWLPFKVVCAAEALRFLLILMPCITSLGILLDRKNNSTGILRKSLTKYAYKVPS</sequence>
<keyword evidence="3" id="KW-0443">Lipid metabolism</keyword>
<dbReference type="InterPro" id="IPR016035">
    <property type="entry name" value="Acyl_Trfase/lysoPLipase"/>
</dbReference>
<proteinExistence type="predicted"/>
<evidence type="ECO:0000256" key="5">
    <source>
        <dbReference type="SAM" id="Phobius"/>
    </source>
</evidence>
<name>A0A4Q4M2F3_9PLEO</name>
<dbReference type="GO" id="GO:0016020">
    <property type="term" value="C:membrane"/>
    <property type="evidence" value="ECO:0007669"/>
    <property type="project" value="TreeGrafter"/>
</dbReference>
<comment type="caution">
    <text evidence="7">The sequence shown here is derived from an EMBL/GenBank/DDBJ whole genome shotgun (WGS) entry which is preliminary data.</text>
</comment>
<dbReference type="PROSITE" id="PS51635">
    <property type="entry name" value="PNPLA"/>
    <property type="match status" value="1"/>
</dbReference>
<feature type="transmembrane region" description="Helical" evidence="5">
    <location>
        <begin position="607"/>
        <end position="628"/>
    </location>
</feature>
<evidence type="ECO:0000259" key="6">
    <source>
        <dbReference type="PROSITE" id="PS51635"/>
    </source>
</evidence>
<dbReference type="AlphaFoldDB" id="A0A4Q4M2F3"/>
<dbReference type="Gene3D" id="3.40.1090.10">
    <property type="entry name" value="Cytosolic phospholipase A2 catalytic domain"/>
    <property type="match status" value="1"/>
</dbReference>
<keyword evidence="5" id="KW-0812">Transmembrane</keyword>
<keyword evidence="5" id="KW-1133">Transmembrane helix</keyword>
<feature type="transmembrane region" description="Helical" evidence="5">
    <location>
        <begin position="724"/>
        <end position="742"/>
    </location>
</feature>
<dbReference type="GO" id="GO:0046486">
    <property type="term" value="P:glycerolipid metabolic process"/>
    <property type="evidence" value="ECO:0007669"/>
    <property type="project" value="UniProtKB-ARBA"/>
</dbReference>
<dbReference type="Proteomes" id="UP000292402">
    <property type="component" value="Unassembled WGS sequence"/>
</dbReference>
<protein>
    <recommendedName>
        <fullName evidence="6">PNPLA domain-containing protein</fullName>
    </recommendedName>
</protein>
<evidence type="ECO:0000256" key="2">
    <source>
        <dbReference type="ARBA" id="ARBA00022963"/>
    </source>
</evidence>
<keyword evidence="1" id="KW-0378">Hydrolase</keyword>
<feature type="transmembrane region" description="Helical" evidence="5">
    <location>
        <begin position="693"/>
        <end position="712"/>
    </location>
</feature>
<dbReference type="SUPFAM" id="SSF52151">
    <property type="entry name" value="FabD/lysophospholipase-like"/>
    <property type="match status" value="1"/>
</dbReference>
<dbReference type="GO" id="GO:0019369">
    <property type="term" value="P:arachidonate metabolic process"/>
    <property type="evidence" value="ECO:0007669"/>
    <property type="project" value="TreeGrafter"/>
</dbReference>
<evidence type="ECO:0000256" key="3">
    <source>
        <dbReference type="ARBA" id="ARBA00023098"/>
    </source>
</evidence>
<keyword evidence="5" id="KW-0472">Membrane</keyword>
<evidence type="ECO:0000313" key="7">
    <source>
        <dbReference type="EMBL" id="RYN40464.1"/>
    </source>
</evidence>
<gene>
    <name evidence="7" type="ORF">AA0114_g11079</name>
</gene>
<organism evidence="7 8">
    <name type="scientific">Alternaria tenuissima</name>
    <dbReference type="NCBI Taxonomy" id="119927"/>
    <lineage>
        <taxon>Eukaryota</taxon>
        <taxon>Fungi</taxon>
        <taxon>Dikarya</taxon>
        <taxon>Ascomycota</taxon>
        <taxon>Pezizomycotina</taxon>
        <taxon>Dothideomycetes</taxon>
        <taxon>Pleosporomycetidae</taxon>
        <taxon>Pleosporales</taxon>
        <taxon>Pleosporineae</taxon>
        <taxon>Pleosporaceae</taxon>
        <taxon>Alternaria</taxon>
        <taxon>Alternaria sect. Alternaria</taxon>
        <taxon>Alternaria alternata complex</taxon>
    </lineage>
</organism>
<dbReference type="PANTHER" id="PTHR24185:SF1">
    <property type="entry name" value="CALCIUM-INDEPENDENT PHOSPHOLIPASE A2-GAMMA"/>
    <property type="match status" value="1"/>
</dbReference>
<dbReference type="SUPFAM" id="SSF52540">
    <property type="entry name" value="P-loop containing nucleoside triphosphate hydrolases"/>
    <property type="match status" value="1"/>
</dbReference>
<dbReference type="GO" id="GO:0016042">
    <property type="term" value="P:lipid catabolic process"/>
    <property type="evidence" value="ECO:0007669"/>
    <property type="project" value="UniProtKB-KW"/>
</dbReference>
<dbReference type="EMBL" id="PDXA01000054">
    <property type="protein sequence ID" value="RYN40464.1"/>
    <property type="molecule type" value="Genomic_DNA"/>
</dbReference>
<dbReference type="Pfam" id="PF01734">
    <property type="entry name" value="Patatin"/>
    <property type="match status" value="1"/>
</dbReference>
<evidence type="ECO:0000256" key="4">
    <source>
        <dbReference type="PROSITE-ProRule" id="PRU01161"/>
    </source>
</evidence>
<feature type="short sequence motif" description="DGA/G" evidence="4">
    <location>
        <begin position="143"/>
        <end position="145"/>
    </location>
</feature>
<dbReference type="Gene3D" id="3.40.50.300">
    <property type="entry name" value="P-loop containing nucleotide triphosphate hydrolases"/>
    <property type="match status" value="1"/>
</dbReference>
<dbReference type="CDD" id="cd00882">
    <property type="entry name" value="Ras_like_GTPase"/>
    <property type="match status" value="1"/>
</dbReference>
<evidence type="ECO:0000313" key="8">
    <source>
        <dbReference type="Proteomes" id="UP000292402"/>
    </source>
</evidence>
<evidence type="ECO:0000256" key="1">
    <source>
        <dbReference type="ARBA" id="ARBA00022801"/>
    </source>
</evidence>
<dbReference type="GO" id="GO:0047499">
    <property type="term" value="F:calcium-independent phospholipase A2 activity"/>
    <property type="evidence" value="ECO:0007669"/>
    <property type="project" value="TreeGrafter"/>
</dbReference>
<reference evidence="8" key="1">
    <citation type="journal article" date="2019" name="bioRxiv">
        <title>Genomics, evolutionary history and diagnostics of the Alternaria alternata species group including apple and Asian pear pathotypes.</title>
        <authorList>
            <person name="Armitage A.D."/>
            <person name="Cockerton H.M."/>
            <person name="Sreenivasaprasad S."/>
            <person name="Woodhall J.W."/>
            <person name="Lane C.R."/>
            <person name="Harrison R.J."/>
            <person name="Clarkson J.P."/>
        </authorList>
    </citation>
    <scope>NUCLEOTIDE SEQUENCE [LARGE SCALE GENOMIC DNA]</scope>
    <source>
        <strain evidence="8">FERA 1082</strain>
    </source>
</reference>
<comment type="caution">
    <text evidence="4">Lacks conserved residue(s) required for the propagation of feature annotation.</text>
</comment>
<dbReference type="PANTHER" id="PTHR24185">
    <property type="entry name" value="CALCIUM-INDEPENDENT PHOSPHOLIPASE A2-GAMMA"/>
    <property type="match status" value="1"/>
</dbReference>
<feature type="transmembrane region" description="Helical" evidence="5">
    <location>
        <begin position="640"/>
        <end position="656"/>
    </location>
</feature>
<keyword evidence="2" id="KW-0442">Lipid degradation</keyword>
<dbReference type="InterPro" id="IPR027417">
    <property type="entry name" value="P-loop_NTPase"/>
</dbReference>
<accession>A0A4Q4M2F3</accession>